<dbReference type="OrthoDB" id="583592at2"/>
<evidence type="ECO:0000313" key="3">
    <source>
        <dbReference type="Proteomes" id="UP000219353"/>
    </source>
</evidence>
<gene>
    <name evidence="2" type="ORF">SAMN06297280_1529</name>
</gene>
<dbReference type="Proteomes" id="UP000219353">
    <property type="component" value="Unassembled WGS sequence"/>
</dbReference>
<dbReference type="RefSeq" id="WP_097110786.1">
    <property type="nucleotide sequence ID" value="NZ_OBEB01000002.1"/>
</dbReference>
<dbReference type="Gene3D" id="3.60.10.10">
    <property type="entry name" value="Endonuclease/exonuclease/phosphatase"/>
    <property type="match status" value="1"/>
</dbReference>
<name>A0A285IP18_9GAMM</name>
<keyword evidence="3" id="KW-1185">Reference proteome</keyword>
<feature type="domain" description="Endonuclease/exonuclease/phosphatase" evidence="1">
    <location>
        <begin position="4"/>
        <end position="222"/>
    </location>
</feature>
<protein>
    <submittedName>
        <fullName evidence="2">Exonuclease III</fullName>
    </submittedName>
</protein>
<sequence length="251" mass="28570">MKIVTWNCNGALRKKLADVDALDADILVIQECEDPANYKGQYLSWAGDYLWVGDNKNKGIGVFAKNGNSVTALPWLGSYSIPGISEHHASATWTTDQLKLFLPFSINNTLTILAVWTKGSDEEAFGYIGQLWKYLQIHRNELAGPKTIVLGDLNSNVIWDKADRWWSHTGVVQELDHIGLQSVYHHQKAEMQGQESTPTFYLHRNLNKPYHIDYVFASTDLIDNCQLDIGQHDKWLALSDHMPLYLTFRNH</sequence>
<reference evidence="3" key="1">
    <citation type="submission" date="2017-09" db="EMBL/GenBank/DDBJ databases">
        <authorList>
            <person name="Varghese N."/>
            <person name="Submissions S."/>
        </authorList>
    </citation>
    <scope>NUCLEOTIDE SEQUENCE [LARGE SCALE GENOMIC DNA]</scope>
    <source>
        <strain evidence="3">CGMCC 1.12461</strain>
    </source>
</reference>
<evidence type="ECO:0000259" key="1">
    <source>
        <dbReference type="Pfam" id="PF03372"/>
    </source>
</evidence>
<dbReference type="GO" id="GO:0004527">
    <property type="term" value="F:exonuclease activity"/>
    <property type="evidence" value="ECO:0007669"/>
    <property type="project" value="UniProtKB-KW"/>
</dbReference>
<keyword evidence="2" id="KW-0378">Hydrolase</keyword>
<dbReference type="InterPro" id="IPR005135">
    <property type="entry name" value="Endo/exonuclease/phosphatase"/>
</dbReference>
<dbReference type="Pfam" id="PF03372">
    <property type="entry name" value="Exo_endo_phos"/>
    <property type="match status" value="1"/>
</dbReference>
<dbReference type="AlphaFoldDB" id="A0A285IP18"/>
<organism evidence="2 3">
    <name type="scientific">Arsukibacterium tuosuense</name>
    <dbReference type="NCBI Taxonomy" id="1323745"/>
    <lineage>
        <taxon>Bacteria</taxon>
        <taxon>Pseudomonadati</taxon>
        <taxon>Pseudomonadota</taxon>
        <taxon>Gammaproteobacteria</taxon>
        <taxon>Chromatiales</taxon>
        <taxon>Chromatiaceae</taxon>
        <taxon>Arsukibacterium</taxon>
    </lineage>
</organism>
<dbReference type="SUPFAM" id="SSF56219">
    <property type="entry name" value="DNase I-like"/>
    <property type="match status" value="1"/>
</dbReference>
<dbReference type="EMBL" id="OBEB01000002">
    <property type="protein sequence ID" value="SNY49750.1"/>
    <property type="molecule type" value="Genomic_DNA"/>
</dbReference>
<proteinExistence type="predicted"/>
<dbReference type="InterPro" id="IPR036691">
    <property type="entry name" value="Endo/exonu/phosph_ase_sf"/>
</dbReference>
<accession>A0A285IP18</accession>
<evidence type="ECO:0000313" key="2">
    <source>
        <dbReference type="EMBL" id="SNY49750.1"/>
    </source>
</evidence>
<keyword evidence="2" id="KW-0540">Nuclease</keyword>
<keyword evidence="2" id="KW-0269">Exonuclease</keyword>